<dbReference type="Gene3D" id="3.10.180.10">
    <property type="entry name" value="2,3-Dihydroxybiphenyl 1,2-Dioxygenase, domain 1"/>
    <property type="match status" value="1"/>
</dbReference>
<dbReference type="STRING" id="1236220.SAMN04488112_10570"/>
<keyword evidence="3" id="KW-1185">Reference proteome</keyword>
<name>A0A1G6K4J0_9BACL</name>
<gene>
    <name evidence="2" type="ORF">SAMN04488112_10570</name>
</gene>
<dbReference type="InterPro" id="IPR037523">
    <property type="entry name" value="VOC_core"/>
</dbReference>
<dbReference type="InterPro" id="IPR029068">
    <property type="entry name" value="Glyas_Bleomycin-R_OHBP_Dase"/>
</dbReference>
<organism evidence="2 3">
    <name type="scientific">Melghirimyces thermohalophilus</name>
    <dbReference type="NCBI Taxonomy" id="1236220"/>
    <lineage>
        <taxon>Bacteria</taxon>
        <taxon>Bacillati</taxon>
        <taxon>Bacillota</taxon>
        <taxon>Bacilli</taxon>
        <taxon>Bacillales</taxon>
        <taxon>Thermoactinomycetaceae</taxon>
        <taxon>Melghirimyces</taxon>
    </lineage>
</organism>
<feature type="domain" description="VOC" evidence="1">
    <location>
        <begin position="1"/>
        <end position="49"/>
    </location>
</feature>
<dbReference type="SUPFAM" id="SSF54593">
    <property type="entry name" value="Glyoxalase/Bleomycin resistance protein/Dihydroxybiphenyl dioxygenase"/>
    <property type="match status" value="1"/>
</dbReference>
<dbReference type="EMBL" id="FMZA01000005">
    <property type="protein sequence ID" value="SDC25920.1"/>
    <property type="molecule type" value="Genomic_DNA"/>
</dbReference>
<dbReference type="Proteomes" id="UP000199387">
    <property type="component" value="Unassembled WGS sequence"/>
</dbReference>
<protein>
    <recommendedName>
        <fullName evidence="1">VOC domain-containing protein</fullName>
    </recommendedName>
</protein>
<dbReference type="Pfam" id="PF00903">
    <property type="entry name" value="Glyoxalase"/>
    <property type="match status" value="1"/>
</dbReference>
<proteinExistence type="predicted"/>
<dbReference type="InterPro" id="IPR004360">
    <property type="entry name" value="Glyas_Fos-R_dOase_dom"/>
</dbReference>
<evidence type="ECO:0000259" key="1">
    <source>
        <dbReference type="PROSITE" id="PS51819"/>
    </source>
</evidence>
<accession>A0A1G6K4J0</accession>
<evidence type="ECO:0000313" key="3">
    <source>
        <dbReference type="Proteomes" id="UP000199387"/>
    </source>
</evidence>
<dbReference type="PROSITE" id="PS51819">
    <property type="entry name" value="VOC"/>
    <property type="match status" value="1"/>
</dbReference>
<dbReference type="AlphaFoldDB" id="A0A1G6K4J0"/>
<evidence type="ECO:0000313" key="2">
    <source>
        <dbReference type="EMBL" id="SDC25920.1"/>
    </source>
</evidence>
<reference evidence="2 3" key="1">
    <citation type="submission" date="2016-10" db="EMBL/GenBank/DDBJ databases">
        <authorList>
            <person name="de Groot N.N."/>
        </authorList>
    </citation>
    <scope>NUCLEOTIDE SEQUENCE [LARGE SCALE GENOMIC DNA]</scope>
    <source>
        <strain evidence="2 3">DSM 45514</strain>
    </source>
</reference>
<sequence length="50" mass="6007">MAYLVENLDAWRHHLTRQGYSIESSIPIPGYERFELRDPFGNRVELMERI</sequence>